<organism evidence="2 3">
    <name type="scientific">Penelope pileata</name>
    <dbReference type="NCBI Taxonomy" id="1118817"/>
    <lineage>
        <taxon>Eukaryota</taxon>
        <taxon>Metazoa</taxon>
        <taxon>Chordata</taxon>
        <taxon>Craniata</taxon>
        <taxon>Vertebrata</taxon>
        <taxon>Euteleostomi</taxon>
        <taxon>Archelosauria</taxon>
        <taxon>Archosauria</taxon>
        <taxon>Dinosauria</taxon>
        <taxon>Saurischia</taxon>
        <taxon>Theropoda</taxon>
        <taxon>Coelurosauria</taxon>
        <taxon>Aves</taxon>
        <taxon>Neognathae</taxon>
        <taxon>Galloanserae</taxon>
        <taxon>Galliformes</taxon>
        <taxon>Cracidae</taxon>
        <taxon>Penelope</taxon>
    </lineage>
</organism>
<dbReference type="GO" id="GO:0035869">
    <property type="term" value="C:ciliary transition zone"/>
    <property type="evidence" value="ECO:0007669"/>
    <property type="project" value="TreeGrafter"/>
</dbReference>
<comment type="caution">
    <text evidence="2">The sequence shown here is derived from an EMBL/GenBank/DDBJ whole genome shotgun (WGS) entry which is preliminary data.</text>
</comment>
<dbReference type="PANTHER" id="PTHR14492:SF4">
    <property type="entry name" value="CILIOGENESIS AND PLANAR POLARITY EFFECTOR 1"/>
    <property type="match status" value="1"/>
</dbReference>
<accession>A0A851NG95</accession>
<reference evidence="2" key="1">
    <citation type="submission" date="2019-09" db="EMBL/GenBank/DDBJ databases">
        <title>Bird 10,000 Genomes (B10K) Project - Family phase.</title>
        <authorList>
            <person name="Zhang G."/>
        </authorList>
    </citation>
    <scope>NUCLEOTIDE SEQUENCE</scope>
    <source>
        <strain evidence="2">B10K-DU-001-08</strain>
        <tissue evidence="2">Muscle</tissue>
    </source>
</reference>
<dbReference type="InterPro" id="IPR028236">
    <property type="entry name" value="CPLANE1"/>
</dbReference>
<evidence type="ECO:0000256" key="1">
    <source>
        <dbReference type="SAM" id="MobiDB-lite"/>
    </source>
</evidence>
<protein>
    <submittedName>
        <fullName evidence="2">CPLN1 protein</fullName>
    </submittedName>
</protein>
<dbReference type="AlphaFoldDB" id="A0A851NG95"/>
<dbReference type="Proteomes" id="UP000613066">
    <property type="component" value="Unassembled WGS sequence"/>
</dbReference>
<feature type="region of interest" description="Disordered" evidence="1">
    <location>
        <begin position="1"/>
        <end position="23"/>
    </location>
</feature>
<dbReference type="PANTHER" id="PTHR14492">
    <property type="entry name" value="JBTS17"/>
    <property type="match status" value="1"/>
</dbReference>
<feature type="region of interest" description="Disordered" evidence="1">
    <location>
        <begin position="97"/>
        <end position="116"/>
    </location>
</feature>
<proteinExistence type="predicted"/>
<keyword evidence="3" id="KW-1185">Reference proteome</keyword>
<dbReference type="OrthoDB" id="5974632at2759"/>
<evidence type="ECO:0000313" key="2">
    <source>
        <dbReference type="EMBL" id="NXC41563.1"/>
    </source>
</evidence>
<dbReference type="EMBL" id="WBMW01001872">
    <property type="protein sequence ID" value="NXC41563.1"/>
    <property type="molecule type" value="Genomic_DNA"/>
</dbReference>
<evidence type="ECO:0000313" key="3">
    <source>
        <dbReference type="Proteomes" id="UP000613066"/>
    </source>
</evidence>
<dbReference type="GO" id="GO:0060271">
    <property type="term" value="P:cilium assembly"/>
    <property type="evidence" value="ECO:0007669"/>
    <property type="project" value="TreeGrafter"/>
</dbReference>
<feature type="non-terminal residue" evidence="2">
    <location>
        <position position="220"/>
    </location>
</feature>
<name>A0A851NG95_9GALL</name>
<feature type="non-terminal residue" evidence="2">
    <location>
        <position position="1"/>
    </location>
</feature>
<gene>
    <name evidence="2" type="primary">Cplane1_2</name>
    <name evidence="2" type="ORF">PENPIL_R04361</name>
</gene>
<feature type="compositionally biased region" description="Low complexity" evidence="1">
    <location>
        <begin position="98"/>
        <end position="109"/>
    </location>
</feature>
<sequence>VNVSSSLLESHSRETGFMPPSQDLCSSAPVKPVHLLVPSPDVQKMPKFIPIEKNINYSNGFPLLKLESGYHFKPAFLHPIEMSSTFAGPPPVPRVAWNSSSSLQNNQSSYTQRKSKSTARLNMNIYNLEIPRQIHEEEKGWAKTVLKPPPKRLNPSQYEEQEVSLQQRFSGDVKMDNTLITRDLAGLPLLHLQLDPVPRLPPAMRQPITSALITVKPVTK</sequence>